<evidence type="ECO:0000256" key="4">
    <source>
        <dbReference type="ARBA" id="ARBA00022679"/>
    </source>
</evidence>
<evidence type="ECO:0000256" key="6">
    <source>
        <dbReference type="ARBA" id="ARBA00050776"/>
    </source>
</evidence>
<keyword evidence="4" id="KW-0808">Transferase</keyword>
<dbReference type="InterPro" id="IPR020578">
    <property type="entry name" value="Aminotrans_V_PyrdxlP_BS"/>
</dbReference>
<evidence type="ECO:0000256" key="5">
    <source>
        <dbReference type="ARBA" id="ARBA00022898"/>
    </source>
</evidence>
<name>A0A1G5QXS0_PHOLU</name>
<dbReference type="SUPFAM" id="SSF53383">
    <property type="entry name" value="PLP-dependent transferases"/>
    <property type="match status" value="1"/>
</dbReference>
<dbReference type="EMBL" id="FMWJ01000010">
    <property type="protein sequence ID" value="SCZ66051.1"/>
    <property type="molecule type" value="Genomic_DNA"/>
</dbReference>
<dbReference type="RefSeq" id="WP_049583704.1">
    <property type="nucleotide sequence ID" value="NZ_CAWQXX010000069.1"/>
</dbReference>
<dbReference type="Gene3D" id="3.40.640.10">
    <property type="entry name" value="Type I PLP-dependent aspartate aminotransferase-like (Major domain)"/>
    <property type="match status" value="1"/>
</dbReference>
<dbReference type="PANTHER" id="PTHR43586:SF8">
    <property type="entry name" value="CYSTEINE DESULFURASE 1, CHLOROPLASTIC"/>
    <property type="match status" value="1"/>
</dbReference>
<reference evidence="10" key="1">
    <citation type="submission" date="2016-10" db="EMBL/GenBank/DDBJ databases">
        <authorList>
            <person name="Varghese N."/>
            <person name="Submissions S."/>
        </authorList>
    </citation>
    <scope>NUCLEOTIDE SEQUENCE [LARGE SCALE GENOMIC DNA]</scope>
    <source>
        <strain evidence="10">ATCC 29999</strain>
    </source>
</reference>
<dbReference type="GO" id="GO:0030170">
    <property type="term" value="F:pyridoxal phosphate binding"/>
    <property type="evidence" value="ECO:0007669"/>
    <property type="project" value="InterPro"/>
</dbReference>
<dbReference type="InterPro" id="IPR015424">
    <property type="entry name" value="PyrdxlP-dep_Trfase"/>
</dbReference>
<dbReference type="InterPro" id="IPR015421">
    <property type="entry name" value="PyrdxlP-dep_Trfase_major"/>
</dbReference>
<protein>
    <recommendedName>
        <fullName evidence="3">cysteine desulfurase</fullName>
        <ecNumber evidence="3">2.8.1.7</ecNumber>
    </recommendedName>
</protein>
<comment type="similarity">
    <text evidence="2">Belongs to the class-V pyridoxal-phosphate-dependent aminotransferase family. Csd subfamily.</text>
</comment>
<keyword evidence="5" id="KW-0663">Pyridoxal phosphate</keyword>
<dbReference type="GO" id="GO:0031071">
    <property type="term" value="F:cysteine desulfurase activity"/>
    <property type="evidence" value="ECO:0007669"/>
    <property type="project" value="UniProtKB-EC"/>
</dbReference>
<feature type="domain" description="Aminotransferase class V" evidence="8">
    <location>
        <begin position="31"/>
        <end position="398"/>
    </location>
</feature>
<dbReference type="OrthoDB" id="9808002at2"/>
<dbReference type="NCBIfam" id="NF008126">
    <property type="entry name" value="PRK10874.1"/>
    <property type="match status" value="1"/>
</dbReference>
<dbReference type="GO" id="GO:0006534">
    <property type="term" value="P:cysteine metabolic process"/>
    <property type="evidence" value="ECO:0007669"/>
    <property type="project" value="InterPro"/>
</dbReference>
<evidence type="ECO:0000256" key="3">
    <source>
        <dbReference type="ARBA" id="ARBA00012239"/>
    </source>
</evidence>
<organism evidence="9 10">
    <name type="scientific">Photorhabdus luminescens</name>
    <name type="common">Xenorhabdus luminescens</name>
    <dbReference type="NCBI Taxonomy" id="29488"/>
    <lineage>
        <taxon>Bacteria</taxon>
        <taxon>Pseudomonadati</taxon>
        <taxon>Pseudomonadota</taxon>
        <taxon>Gammaproteobacteria</taxon>
        <taxon>Enterobacterales</taxon>
        <taxon>Morganellaceae</taxon>
        <taxon>Photorhabdus</taxon>
    </lineage>
</organism>
<comment type="cofactor">
    <cofactor evidence="1 7">
        <name>pyridoxal 5'-phosphate</name>
        <dbReference type="ChEBI" id="CHEBI:597326"/>
    </cofactor>
</comment>
<dbReference type="Proteomes" id="UP000183223">
    <property type="component" value="Unassembled WGS sequence"/>
</dbReference>
<dbReference type="GeneID" id="45656682"/>
<dbReference type="InterPro" id="IPR000192">
    <property type="entry name" value="Aminotrans_V_dom"/>
</dbReference>
<evidence type="ECO:0000256" key="2">
    <source>
        <dbReference type="ARBA" id="ARBA00010447"/>
    </source>
</evidence>
<dbReference type="PANTHER" id="PTHR43586">
    <property type="entry name" value="CYSTEINE DESULFURASE"/>
    <property type="match status" value="1"/>
</dbReference>
<proteinExistence type="inferred from homology"/>
<evidence type="ECO:0000313" key="10">
    <source>
        <dbReference type="Proteomes" id="UP000183223"/>
    </source>
</evidence>
<evidence type="ECO:0000256" key="1">
    <source>
        <dbReference type="ARBA" id="ARBA00001933"/>
    </source>
</evidence>
<gene>
    <name evidence="9" type="ORF">SAMN02982990_02491</name>
</gene>
<dbReference type="NCBIfam" id="TIGR03392">
    <property type="entry name" value="FeS_syn_CsdA"/>
    <property type="match status" value="1"/>
</dbReference>
<keyword evidence="10" id="KW-1185">Reference proteome</keyword>
<evidence type="ECO:0000256" key="7">
    <source>
        <dbReference type="RuleBase" id="RU004504"/>
    </source>
</evidence>
<evidence type="ECO:0000259" key="8">
    <source>
        <dbReference type="Pfam" id="PF00266"/>
    </source>
</evidence>
<dbReference type="Gene3D" id="3.90.1150.10">
    <property type="entry name" value="Aspartate Aminotransferase, domain 1"/>
    <property type="match status" value="1"/>
</dbReference>
<dbReference type="CDD" id="cd06453">
    <property type="entry name" value="SufS_like"/>
    <property type="match status" value="1"/>
</dbReference>
<dbReference type="InterPro" id="IPR010970">
    <property type="entry name" value="Cys_dSase_SufS"/>
</dbReference>
<comment type="catalytic activity">
    <reaction evidence="6">
        <text>(sulfur carrier)-H + L-cysteine = (sulfur carrier)-SH + L-alanine</text>
        <dbReference type="Rhea" id="RHEA:43892"/>
        <dbReference type="Rhea" id="RHEA-COMP:14737"/>
        <dbReference type="Rhea" id="RHEA-COMP:14739"/>
        <dbReference type="ChEBI" id="CHEBI:29917"/>
        <dbReference type="ChEBI" id="CHEBI:35235"/>
        <dbReference type="ChEBI" id="CHEBI:57972"/>
        <dbReference type="ChEBI" id="CHEBI:64428"/>
        <dbReference type="EC" id="2.8.1.7"/>
    </reaction>
</comment>
<dbReference type="PROSITE" id="PS00595">
    <property type="entry name" value="AA_TRANSFER_CLASS_5"/>
    <property type="match status" value="1"/>
</dbReference>
<dbReference type="GO" id="GO:0016226">
    <property type="term" value="P:iron-sulfur cluster assembly"/>
    <property type="evidence" value="ECO:0007669"/>
    <property type="project" value="InterPro"/>
</dbReference>
<accession>A0A1G5QXS0</accession>
<dbReference type="EC" id="2.8.1.7" evidence="3"/>
<dbReference type="Pfam" id="PF00266">
    <property type="entry name" value="Aminotran_5"/>
    <property type="match status" value="1"/>
</dbReference>
<dbReference type="InterPro" id="IPR015422">
    <property type="entry name" value="PyrdxlP-dep_Trfase_small"/>
</dbReference>
<evidence type="ECO:0000313" key="9">
    <source>
        <dbReference type="EMBL" id="SCZ66051.1"/>
    </source>
</evidence>
<dbReference type="AlphaFoldDB" id="A0A1G5QXS0"/>
<sequence length="412" mass="45150">MKKFEPEQFRQQFPALRQFPAQQFPAQQQTVFLDSAATALKPQAMIKATQDYYQNSSATVHRSQHQAALEITSRYEHARQQVAELINAPKAENIIWTKGTTESLNLVVQSYFRTHLRPGDEIIVSEQEHHSNLIPWLMLAEQIGAKVIKWPLSNGKLPDINILPELLNKHSRLIAISQMSNVTGGTVDLSAITAIAHQHGCLVVVDGAQGVVHNPIDVQQSDIDFYAFSAHKLYSSNGVGVLYGKSELLNAMSPWQGGGKMLSHTSFNGFTPEAVPFRFEAGTPNVAGIIGFSATLEWLQNIDIAKAEAHAVALADYTEAQLSALPGFISYRIAGSSLLAFNFTDIHHSDLAAILAEQNIALRSGQHCAQPLLEALGISGCLRASFMPYNNQQDADALIQAVKFGLSLLQDE</sequence>
<dbReference type="InterPro" id="IPR022471">
    <property type="entry name" value="Cys_desulphurase_CdsA"/>
</dbReference>
<dbReference type="STRING" id="29488.KS18_15965"/>